<dbReference type="SUPFAM" id="SSF52266">
    <property type="entry name" value="SGNH hydrolase"/>
    <property type="match status" value="1"/>
</dbReference>
<dbReference type="PANTHER" id="PTHR22901">
    <property type="entry name" value="SIALATE O-ACETYLESTERASE"/>
    <property type="match status" value="1"/>
</dbReference>
<name>A0A4V3QXF9_9SPHN</name>
<keyword evidence="5" id="KW-1185">Reference proteome</keyword>
<comment type="caution">
    <text evidence="4">The sequence shown here is derived from an EMBL/GenBank/DDBJ whole genome shotgun (WGS) entry which is preliminary data.</text>
</comment>
<dbReference type="InterPro" id="IPR039329">
    <property type="entry name" value="SIAE"/>
</dbReference>
<dbReference type="OrthoDB" id="9795554at2"/>
<feature type="signal peptide" evidence="2">
    <location>
        <begin position="1"/>
        <end position="21"/>
    </location>
</feature>
<dbReference type="EMBL" id="SRXU01000001">
    <property type="protein sequence ID" value="TGX46192.1"/>
    <property type="molecule type" value="Genomic_DNA"/>
</dbReference>
<organism evidence="4 5">
    <name type="scientific">Sphingomonas naasensis</name>
    <dbReference type="NCBI Taxonomy" id="1344951"/>
    <lineage>
        <taxon>Bacteria</taxon>
        <taxon>Pseudomonadati</taxon>
        <taxon>Pseudomonadota</taxon>
        <taxon>Alphaproteobacteria</taxon>
        <taxon>Sphingomonadales</taxon>
        <taxon>Sphingomonadaceae</taxon>
        <taxon>Sphingomonas</taxon>
    </lineage>
</organism>
<dbReference type="Gene3D" id="3.40.50.1110">
    <property type="entry name" value="SGNH hydrolase"/>
    <property type="match status" value="2"/>
</dbReference>
<dbReference type="SUPFAM" id="SSF49785">
    <property type="entry name" value="Galactose-binding domain-like"/>
    <property type="match status" value="1"/>
</dbReference>
<dbReference type="GO" id="GO:0001681">
    <property type="term" value="F:sialate O-acetylesterase activity"/>
    <property type="evidence" value="ECO:0007669"/>
    <property type="project" value="InterPro"/>
</dbReference>
<proteinExistence type="predicted"/>
<feature type="chain" id="PRO_5020514316" evidence="2">
    <location>
        <begin position="22"/>
        <end position="653"/>
    </location>
</feature>
<dbReference type="InterPro" id="IPR036514">
    <property type="entry name" value="SGNH_hydro_sf"/>
</dbReference>
<dbReference type="InterPro" id="IPR005181">
    <property type="entry name" value="SASA"/>
</dbReference>
<dbReference type="GO" id="GO:0005975">
    <property type="term" value="P:carbohydrate metabolic process"/>
    <property type="evidence" value="ECO:0007669"/>
    <property type="project" value="TreeGrafter"/>
</dbReference>
<evidence type="ECO:0000313" key="4">
    <source>
        <dbReference type="EMBL" id="TGX46192.1"/>
    </source>
</evidence>
<keyword evidence="2" id="KW-0732">Signal</keyword>
<dbReference type="AlphaFoldDB" id="A0A4V3QXF9"/>
<protein>
    <submittedName>
        <fullName evidence="4">9-O-acetylesterase</fullName>
    </submittedName>
</protein>
<evidence type="ECO:0000256" key="2">
    <source>
        <dbReference type="SAM" id="SignalP"/>
    </source>
</evidence>
<dbReference type="Pfam" id="PF03629">
    <property type="entry name" value="SASA"/>
    <property type="match status" value="2"/>
</dbReference>
<reference evidence="4 5" key="1">
    <citation type="submission" date="2019-04" db="EMBL/GenBank/DDBJ databases">
        <title>Sphingomonas psychrotolerans sp. nov., isolated from soil in the Tianshan Mountains, Xinjiang, China.</title>
        <authorList>
            <person name="Luo Y."/>
            <person name="Sheng H."/>
        </authorList>
    </citation>
    <scope>NUCLEOTIDE SEQUENCE [LARGE SCALE GENOMIC DNA]</scope>
    <source>
        <strain evidence="4 5">KIS18-15</strain>
    </source>
</reference>
<dbReference type="Proteomes" id="UP000309848">
    <property type="component" value="Unassembled WGS sequence"/>
</dbReference>
<evidence type="ECO:0000259" key="3">
    <source>
        <dbReference type="Pfam" id="PF03629"/>
    </source>
</evidence>
<dbReference type="InterPro" id="IPR008979">
    <property type="entry name" value="Galactose-bd-like_sf"/>
</dbReference>
<gene>
    <name evidence="4" type="ORF">E5A74_03255</name>
</gene>
<sequence>MKTPLRSALALPILLAHPAAAQQAAPLLHPMFQDHAVLQRDRPIPVWGDAPAGERVEVTLGSRKLLVRADKDGHWRADLPAMRAGGPYTLAVATRSGGSARAEDMMIGDVWLCSGQSNMEYPVSGVLGAAGEIGKAKDPELRLMTVEKKTSLNPERQFPAPVRWQPTTPETVRDFSAACYFMARDLRASQKVPMGLIDATWGGTAIDAWRPESALAKDPTAQADLALFRTYRADPALASKQFGERWMAWYRARSGDAAGAEPWQATAPGDWAALPSFDPWEKWGVAALAQYNGMLWYRTEVTLTPEQAAKGGASLALGPADDMDASFVNGVPVGVTYAWGVPRLYPLAPGTLKPGKNLIAVGVLDTWGEGGLTGTPEQRAIRFADGSSVPLAAPAGWQWRRAPAGVGDPPHAPWEAIAGFSGIYNAMVAPIGPYGLRGAAWYQGEANAGSPDGYAEKLGSMMGAWRGQFGKPELPFLIAQLSSWGPRVPRPVESGFAQIRDEQRRAVAADPHAALAVTIDLGDVVDIHPANKLDVGHRLARGAEALSYGGKASPSGPWPVEARYEGAVVRVRFTGADQGLVTYNAAQPFGFELCGPAPGSCRFAPATLSGSDVIVQAGTGAADRVRYCWGDSPICNLYDGTGLPATPFELPVR</sequence>
<accession>A0A4V3QXF9</accession>
<evidence type="ECO:0000313" key="5">
    <source>
        <dbReference type="Proteomes" id="UP000309848"/>
    </source>
</evidence>
<keyword evidence="1" id="KW-0378">Hydrolase</keyword>
<dbReference type="RefSeq" id="WP_135982775.1">
    <property type="nucleotide sequence ID" value="NZ_JAASQM010000001.1"/>
</dbReference>
<feature type="domain" description="Sialate O-acetylesterase" evidence="3">
    <location>
        <begin position="435"/>
        <end position="541"/>
    </location>
</feature>
<feature type="domain" description="Sialate O-acetylesterase" evidence="3">
    <location>
        <begin position="109"/>
        <end position="217"/>
    </location>
</feature>
<evidence type="ECO:0000256" key="1">
    <source>
        <dbReference type="ARBA" id="ARBA00022801"/>
    </source>
</evidence>
<dbReference type="PANTHER" id="PTHR22901:SF0">
    <property type="entry name" value="SIALATE O-ACETYLESTERASE"/>
    <property type="match status" value="1"/>
</dbReference>